<protein>
    <submittedName>
        <fullName evidence="1">Uncharacterized protein</fullName>
    </submittedName>
</protein>
<proteinExistence type="predicted"/>
<evidence type="ECO:0000313" key="1">
    <source>
        <dbReference type="EMBL" id="VDD21700.1"/>
    </source>
</evidence>
<dbReference type="EMBL" id="LR031874">
    <property type="protein sequence ID" value="VDD21700.1"/>
    <property type="molecule type" value="Genomic_DNA"/>
</dbReference>
<dbReference type="AlphaFoldDB" id="A0A3P6D3X3"/>
<name>A0A3P6D3X3_BRAOL</name>
<gene>
    <name evidence="1" type="ORF">BOLC2T07964H</name>
</gene>
<sequence length="74" mass="8897">MKMKTMMMKTMTIGKVWKVRSLTRHSVLQRLLLRLLLRIGFRRKCRTSCSFSFMDCIRLLQKELVLLHNLQLSK</sequence>
<reference evidence="1" key="1">
    <citation type="submission" date="2018-11" db="EMBL/GenBank/DDBJ databases">
        <authorList>
            <consortium name="Genoscope - CEA"/>
            <person name="William W."/>
        </authorList>
    </citation>
    <scope>NUCLEOTIDE SEQUENCE</scope>
</reference>
<accession>A0A3P6D3X3</accession>
<organism evidence="1">
    <name type="scientific">Brassica oleracea</name>
    <name type="common">Wild cabbage</name>
    <dbReference type="NCBI Taxonomy" id="3712"/>
    <lineage>
        <taxon>Eukaryota</taxon>
        <taxon>Viridiplantae</taxon>
        <taxon>Streptophyta</taxon>
        <taxon>Embryophyta</taxon>
        <taxon>Tracheophyta</taxon>
        <taxon>Spermatophyta</taxon>
        <taxon>Magnoliopsida</taxon>
        <taxon>eudicotyledons</taxon>
        <taxon>Gunneridae</taxon>
        <taxon>Pentapetalae</taxon>
        <taxon>rosids</taxon>
        <taxon>malvids</taxon>
        <taxon>Brassicales</taxon>
        <taxon>Brassicaceae</taxon>
        <taxon>Brassiceae</taxon>
        <taxon>Brassica</taxon>
    </lineage>
</organism>